<reference evidence="2 3" key="1">
    <citation type="journal article" date="2019" name="Sci. Rep.">
        <title>A high-quality genome of Eragrostis curvula grass provides insights into Poaceae evolution and supports new strategies to enhance forage quality.</title>
        <authorList>
            <person name="Carballo J."/>
            <person name="Santos B.A.C.M."/>
            <person name="Zappacosta D."/>
            <person name="Garbus I."/>
            <person name="Selva J.P."/>
            <person name="Gallo C.A."/>
            <person name="Diaz A."/>
            <person name="Albertini E."/>
            <person name="Caccamo M."/>
            <person name="Echenique V."/>
        </authorList>
    </citation>
    <scope>NUCLEOTIDE SEQUENCE [LARGE SCALE GENOMIC DNA]</scope>
    <source>
        <strain evidence="3">cv. Victoria</strain>
        <tissue evidence="2">Leaf</tissue>
    </source>
</reference>
<sequence>MPSMDLTSSGGGPRYVSGPNVQVSCSDGSRRNCKLLNGVKYSLIGYDLISEMKYGLKLMELGASACGDEEDDYTHLLSDSLTYDATECVNARRKGKRIVNTLWLDHISKFGHLVDDTKAVYQPSKGLNAIKGASLVRICSSGYTEYEKELQKSMAKLIGAEYSGSFKSGWATHLICSKFEGYKFERAKEKNMRIANHLWLEECVKHWKLLPVGDYTKHDEPKGLNDWKQFVSSIKNDLFCGEQIPRQLRLWLSRISKDPVKDKGLILSHSSIQGLLGNLSLFSRMYNRFLVLDRIDSKALSKVLQKLKKYNGWQKKQLINQYLEDTFVRVDPHTNARIHYSDDLYGLLRLMLSILTYSAIFKKRCLMLDMVISEVAGLTSHSMSGGVET</sequence>
<accession>A0A5J9TLU8</accession>
<proteinExistence type="predicted"/>
<keyword evidence="3" id="KW-1185">Reference proteome</keyword>
<evidence type="ECO:0000259" key="1">
    <source>
        <dbReference type="PROSITE" id="PS50172"/>
    </source>
</evidence>
<dbReference type="OrthoDB" id="1935339at2759"/>
<dbReference type="Gramene" id="TVU11878">
    <property type="protein sequence ID" value="TVU11878"/>
    <property type="gene ID" value="EJB05_45488"/>
</dbReference>
<dbReference type="InterPro" id="IPR044254">
    <property type="entry name" value="At4g02110-like"/>
</dbReference>
<dbReference type="SMART" id="SM00292">
    <property type="entry name" value="BRCT"/>
    <property type="match status" value="2"/>
</dbReference>
<dbReference type="PANTHER" id="PTHR47181">
    <property type="entry name" value="BRCA1 C TERMINUS DOMAIN CONTAINING PROTEIN, EXPRESSED"/>
    <property type="match status" value="1"/>
</dbReference>
<feature type="domain" description="BRCT" evidence="1">
    <location>
        <begin position="125"/>
        <end position="217"/>
    </location>
</feature>
<gene>
    <name evidence="2" type="ORF">EJB05_45488</name>
</gene>
<dbReference type="AlphaFoldDB" id="A0A5J9TLU8"/>
<name>A0A5J9TLU8_9POAL</name>
<dbReference type="Pfam" id="PF12738">
    <property type="entry name" value="PTCB-BRCT"/>
    <property type="match status" value="1"/>
</dbReference>
<dbReference type="InterPro" id="IPR036420">
    <property type="entry name" value="BRCT_dom_sf"/>
</dbReference>
<dbReference type="EMBL" id="RWGY01000039">
    <property type="protein sequence ID" value="TVU11878.1"/>
    <property type="molecule type" value="Genomic_DNA"/>
</dbReference>
<comment type="caution">
    <text evidence="2">The sequence shown here is derived from an EMBL/GenBank/DDBJ whole genome shotgun (WGS) entry which is preliminary data.</text>
</comment>
<dbReference type="InterPro" id="IPR001357">
    <property type="entry name" value="BRCT_dom"/>
</dbReference>
<evidence type="ECO:0000313" key="3">
    <source>
        <dbReference type="Proteomes" id="UP000324897"/>
    </source>
</evidence>
<dbReference type="PANTHER" id="PTHR47181:SF2">
    <property type="entry name" value="BRCA1 C TERMINUS DOMAIN CONTAINING PROTEIN, EXPRESSED"/>
    <property type="match status" value="1"/>
</dbReference>
<dbReference type="PROSITE" id="PS50172">
    <property type="entry name" value="BRCT"/>
    <property type="match status" value="1"/>
</dbReference>
<dbReference type="Gene3D" id="3.40.50.10190">
    <property type="entry name" value="BRCT domain"/>
    <property type="match status" value="2"/>
</dbReference>
<organism evidence="2 3">
    <name type="scientific">Eragrostis curvula</name>
    <name type="common">weeping love grass</name>
    <dbReference type="NCBI Taxonomy" id="38414"/>
    <lineage>
        <taxon>Eukaryota</taxon>
        <taxon>Viridiplantae</taxon>
        <taxon>Streptophyta</taxon>
        <taxon>Embryophyta</taxon>
        <taxon>Tracheophyta</taxon>
        <taxon>Spermatophyta</taxon>
        <taxon>Magnoliopsida</taxon>
        <taxon>Liliopsida</taxon>
        <taxon>Poales</taxon>
        <taxon>Poaceae</taxon>
        <taxon>PACMAD clade</taxon>
        <taxon>Chloridoideae</taxon>
        <taxon>Eragrostideae</taxon>
        <taxon>Eragrostidinae</taxon>
        <taxon>Eragrostis</taxon>
    </lineage>
</organism>
<protein>
    <recommendedName>
        <fullName evidence="1">BRCT domain-containing protein</fullName>
    </recommendedName>
</protein>
<dbReference type="SUPFAM" id="SSF52113">
    <property type="entry name" value="BRCT domain"/>
    <property type="match status" value="2"/>
</dbReference>
<evidence type="ECO:0000313" key="2">
    <source>
        <dbReference type="EMBL" id="TVU11878.1"/>
    </source>
</evidence>
<dbReference type="Proteomes" id="UP000324897">
    <property type="component" value="Chromosome 3"/>
</dbReference>